<dbReference type="InterPro" id="IPR046295">
    <property type="entry name" value="DUF6332"/>
</dbReference>
<protein>
    <submittedName>
        <fullName evidence="3">Uncharacterized protein</fullName>
    </submittedName>
</protein>
<sequence>MRGPRTQAERDAQTVEIGFALLTALVMAALCLLAFIGLMALVNGVRPLSSSAGHTLLMLAGSTSATVFVGRVLYVLVRAPSGQPATDTEEDGTELPEHVDEYVEEAAGPDGREGAAAAGPQPSQPGRTSPDS</sequence>
<dbReference type="EMBL" id="CP048882">
    <property type="protein sequence ID" value="QPP09997.1"/>
    <property type="molecule type" value="Genomic_DNA"/>
</dbReference>
<gene>
    <name evidence="3" type="ORF">G4Z16_30275</name>
</gene>
<accession>A0A7T1TBN8</accession>
<evidence type="ECO:0000313" key="3">
    <source>
        <dbReference type="EMBL" id="QPP09997.1"/>
    </source>
</evidence>
<keyword evidence="2" id="KW-0812">Transmembrane</keyword>
<proteinExistence type="predicted"/>
<evidence type="ECO:0000256" key="2">
    <source>
        <dbReference type="SAM" id="Phobius"/>
    </source>
</evidence>
<evidence type="ECO:0000313" key="4">
    <source>
        <dbReference type="Proteomes" id="UP000595046"/>
    </source>
</evidence>
<keyword evidence="2" id="KW-0472">Membrane</keyword>
<evidence type="ECO:0000256" key="1">
    <source>
        <dbReference type="SAM" id="MobiDB-lite"/>
    </source>
</evidence>
<dbReference type="KEGG" id="sbat:G4Z16_30275"/>
<reference evidence="4" key="1">
    <citation type="submission" date="2020-02" db="EMBL/GenBank/DDBJ databases">
        <title>Streptomyces sp. ASO4wet.</title>
        <authorList>
            <person name="Risdian C."/>
            <person name="Landwehr W."/>
            <person name="Schupp P."/>
            <person name="Wink J."/>
        </authorList>
    </citation>
    <scope>NUCLEOTIDE SEQUENCE [LARGE SCALE GENOMIC DNA]</scope>
    <source>
        <strain evidence="4">ASO4wet</strain>
    </source>
</reference>
<dbReference type="Proteomes" id="UP000595046">
    <property type="component" value="Chromosome"/>
</dbReference>
<dbReference type="RefSeq" id="WP_197353757.1">
    <property type="nucleotide sequence ID" value="NZ_CP048882.1"/>
</dbReference>
<feature type="transmembrane region" description="Helical" evidence="2">
    <location>
        <begin position="54"/>
        <end position="77"/>
    </location>
</feature>
<dbReference type="AlphaFoldDB" id="A0A7T1TBN8"/>
<feature type="region of interest" description="Disordered" evidence="1">
    <location>
        <begin position="80"/>
        <end position="132"/>
    </location>
</feature>
<keyword evidence="4" id="KW-1185">Reference proteome</keyword>
<keyword evidence="2" id="KW-1133">Transmembrane helix</keyword>
<dbReference type="Pfam" id="PF19857">
    <property type="entry name" value="DUF6332"/>
    <property type="match status" value="1"/>
</dbReference>
<name>A0A7T1TBN8_9ACTN</name>
<organism evidence="3 4">
    <name type="scientific">Streptomyces bathyalis</name>
    <dbReference type="NCBI Taxonomy" id="2710756"/>
    <lineage>
        <taxon>Bacteria</taxon>
        <taxon>Bacillati</taxon>
        <taxon>Actinomycetota</taxon>
        <taxon>Actinomycetes</taxon>
        <taxon>Kitasatosporales</taxon>
        <taxon>Streptomycetaceae</taxon>
        <taxon>Streptomyces</taxon>
    </lineage>
</organism>
<feature type="compositionally biased region" description="Low complexity" evidence="1">
    <location>
        <begin position="114"/>
        <end position="126"/>
    </location>
</feature>
<feature type="transmembrane region" description="Helical" evidence="2">
    <location>
        <begin position="21"/>
        <end position="42"/>
    </location>
</feature>